<proteinExistence type="inferred from homology"/>
<reference evidence="9 10" key="1">
    <citation type="journal article" date="2016" name="Nat. Commun.">
        <title>Thousands of microbial genomes shed light on interconnected biogeochemical processes in an aquifer system.</title>
        <authorList>
            <person name="Anantharaman K."/>
            <person name="Brown C.T."/>
            <person name="Hug L.A."/>
            <person name="Sharon I."/>
            <person name="Castelle C.J."/>
            <person name="Probst A.J."/>
            <person name="Thomas B.C."/>
            <person name="Singh A."/>
            <person name="Wilkins M.J."/>
            <person name="Karaoz U."/>
            <person name="Brodie E.L."/>
            <person name="Williams K.H."/>
            <person name="Hubbard S.S."/>
            <person name="Banfield J.F."/>
        </authorList>
    </citation>
    <scope>NUCLEOTIDE SEQUENCE [LARGE SCALE GENOMIC DNA]</scope>
</reference>
<keyword evidence="5 8" id="KW-0812">Transmembrane</keyword>
<feature type="transmembrane region" description="Helical" evidence="8">
    <location>
        <begin position="65"/>
        <end position="91"/>
    </location>
</feature>
<evidence type="ECO:0000256" key="4">
    <source>
        <dbReference type="ARBA" id="ARBA00022475"/>
    </source>
</evidence>
<evidence type="ECO:0000256" key="5">
    <source>
        <dbReference type="ARBA" id="ARBA00022692"/>
    </source>
</evidence>
<evidence type="ECO:0000256" key="3">
    <source>
        <dbReference type="ARBA" id="ARBA00022448"/>
    </source>
</evidence>
<dbReference type="GO" id="GO:0005886">
    <property type="term" value="C:plasma membrane"/>
    <property type="evidence" value="ECO:0007669"/>
    <property type="project" value="UniProtKB-SubCell"/>
</dbReference>
<sequence>MDLSKKISININPYSILLFTLFPLGIYFLWIIRDLIFSLLIGFILMSALRPAVSFLVGKKIPRNIAVIAVYLGFILIFVYIISLIIPPIIIETANFLKNLPVIIKELNPNISRFLNFDNVSRYVPNVTNQLFDIISSLFSNTLFVISTLFFGFYFLSQEGIIARYLSKYVSKERAVKISNLISGAEKRMSSWFWGEIVLMTVVGALTYIGLNVIGIKYALPLAVLAGFLEVVPTIGPIISAVPAILIGLTHSYFSAFSAGALFFIVQQLENNLIVPFVMKRAVGINPLVALMVLIIGGRTGGVLGVLLAIPLFLFFEAFIIEFFNKETSK</sequence>
<evidence type="ECO:0000313" key="10">
    <source>
        <dbReference type="Proteomes" id="UP000176803"/>
    </source>
</evidence>
<evidence type="ECO:0008006" key="11">
    <source>
        <dbReference type="Google" id="ProtNLM"/>
    </source>
</evidence>
<feature type="transmembrane region" description="Helical" evidence="8">
    <location>
        <begin position="12"/>
        <end position="30"/>
    </location>
</feature>
<dbReference type="InterPro" id="IPR002549">
    <property type="entry name" value="AI-2E-like"/>
</dbReference>
<comment type="similarity">
    <text evidence="2">Belongs to the autoinducer-2 exporter (AI-2E) (TC 2.A.86) family.</text>
</comment>
<protein>
    <recommendedName>
        <fullName evidence="11">AI-2E family transporter</fullName>
    </recommendedName>
</protein>
<dbReference type="Proteomes" id="UP000176803">
    <property type="component" value="Unassembled WGS sequence"/>
</dbReference>
<feature type="transmembrane region" description="Helical" evidence="8">
    <location>
        <begin position="134"/>
        <end position="156"/>
    </location>
</feature>
<feature type="transmembrane region" description="Helical" evidence="8">
    <location>
        <begin position="36"/>
        <end position="58"/>
    </location>
</feature>
<accession>A0A1F7I2C6</accession>
<feature type="transmembrane region" description="Helical" evidence="8">
    <location>
        <begin position="303"/>
        <end position="324"/>
    </location>
</feature>
<name>A0A1F7I2C6_9BACT</name>
<dbReference type="PANTHER" id="PTHR21716">
    <property type="entry name" value="TRANSMEMBRANE PROTEIN"/>
    <property type="match status" value="1"/>
</dbReference>
<feature type="transmembrane region" description="Helical" evidence="8">
    <location>
        <begin position="278"/>
        <end position="297"/>
    </location>
</feature>
<organism evidence="9 10">
    <name type="scientific">Candidatus Roizmanbacteria bacterium RIFCSPHIGHO2_12_FULL_41_11</name>
    <dbReference type="NCBI Taxonomy" id="1802052"/>
    <lineage>
        <taxon>Bacteria</taxon>
        <taxon>Candidatus Roizmaniibacteriota</taxon>
    </lineage>
</organism>
<dbReference type="EMBL" id="MGAC01000037">
    <property type="protein sequence ID" value="OGK37546.1"/>
    <property type="molecule type" value="Genomic_DNA"/>
</dbReference>
<evidence type="ECO:0000256" key="6">
    <source>
        <dbReference type="ARBA" id="ARBA00022989"/>
    </source>
</evidence>
<dbReference type="AlphaFoldDB" id="A0A1F7I2C6"/>
<keyword evidence="6 8" id="KW-1133">Transmembrane helix</keyword>
<evidence type="ECO:0000256" key="7">
    <source>
        <dbReference type="ARBA" id="ARBA00023136"/>
    </source>
</evidence>
<feature type="transmembrane region" description="Helical" evidence="8">
    <location>
        <begin position="238"/>
        <end position="266"/>
    </location>
</feature>
<keyword evidence="7 8" id="KW-0472">Membrane</keyword>
<evidence type="ECO:0000256" key="1">
    <source>
        <dbReference type="ARBA" id="ARBA00004651"/>
    </source>
</evidence>
<keyword evidence="4" id="KW-1003">Cell membrane</keyword>
<evidence type="ECO:0000256" key="8">
    <source>
        <dbReference type="SAM" id="Phobius"/>
    </source>
</evidence>
<dbReference type="GO" id="GO:0055085">
    <property type="term" value="P:transmembrane transport"/>
    <property type="evidence" value="ECO:0007669"/>
    <property type="project" value="TreeGrafter"/>
</dbReference>
<dbReference type="Pfam" id="PF01594">
    <property type="entry name" value="AI-2E_transport"/>
    <property type="match status" value="1"/>
</dbReference>
<evidence type="ECO:0000313" key="9">
    <source>
        <dbReference type="EMBL" id="OGK37546.1"/>
    </source>
</evidence>
<gene>
    <name evidence="9" type="ORF">A3F03_01265</name>
</gene>
<feature type="transmembrane region" description="Helical" evidence="8">
    <location>
        <begin position="197"/>
        <end position="218"/>
    </location>
</feature>
<comment type="caution">
    <text evidence="9">The sequence shown here is derived from an EMBL/GenBank/DDBJ whole genome shotgun (WGS) entry which is preliminary data.</text>
</comment>
<evidence type="ECO:0000256" key="2">
    <source>
        <dbReference type="ARBA" id="ARBA00009773"/>
    </source>
</evidence>
<keyword evidence="3" id="KW-0813">Transport</keyword>
<dbReference type="PANTHER" id="PTHR21716:SF53">
    <property type="entry name" value="PERMEASE PERM-RELATED"/>
    <property type="match status" value="1"/>
</dbReference>
<comment type="subcellular location">
    <subcellularLocation>
        <location evidence="1">Cell membrane</location>
        <topology evidence="1">Multi-pass membrane protein</topology>
    </subcellularLocation>
</comment>